<dbReference type="CDD" id="cd00057">
    <property type="entry name" value="FA58C"/>
    <property type="match status" value="2"/>
</dbReference>
<organism evidence="3 4">
    <name type="scientific">Nematostella vectensis</name>
    <name type="common">Starlet sea anemone</name>
    <dbReference type="NCBI Taxonomy" id="45351"/>
    <lineage>
        <taxon>Eukaryota</taxon>
        <taxon>Metazoa</taxon>
        <taxon>Cnidaria</taxon>
        <taxon>Anthozoa</taxon>
        <taxon>Hexacorallia</taxon>
        <taxon>Actiniaria</taxon>
        <taxon>Edwardsiidae</taxon>
        <taxon>Nematostella</taxon>
    </lineage>
</organism>
<dbReference type="Pfam" id="PF00754">
    <property type="entry name" value="F5_F8_type_C"/>
    <property type="match status" value="2"/>
</dbReference>
<dbReference type="EMBL" id="DS469542">
    <property type="protein sequence ID" value="EDO44679.1"/>
    <property type="molecule type" value="Genomic_DNA"/>
</dbReference>
<dbReference type="PANTHER" id="PTHR24543">
    <property type="entry name" value="MULTICOPPER OXIDASE-RELATED"/>
    <property type="match status" value="1"/>
</dbReference>
<dbReference type="InParanoid" id="A7RV34"/>
<dbReference type="InterPro" id="IPR008979">
    <property type="entry name" value="Galactose-bd-like_sf"/>
</dbReference>
<dbReference type="InterPro" id="IPR000421">
    <property type="entry name" value="FA58C"/>
</dbReference>
<dbReference type="STRING" id="45351.A7RV34"/>
<accession>A7RV34</accession>
<dbReference type="PANTHER" id="PTHR24543:SF291">
    <property type="entry name" value="SMOKE ALARM, ISOFORM D"/>
    <property type="match status" value="1"/>
</dbReference>
<keyword evidence="4" id="KW-1185">Reference proteome</keyword>
<feature type="domain" description="F5/8 type C" evidence="2">
    <location>
        <begin position="341"/>
        <end position="500"/>
    </location>
</feature>
<evidence type="ECO:0000313" key="3">
    <source>
        <dbReference type="EMBL" id="EDO44679.1"/>
    </source>
</evidence>
<name>A7RV34_NEMVE</name>
<sequence>MARITTPFFLLYIISDFAGCTAYEDHSRQKRSAAAPKLEMEAAYGSNVTDYMDSGSTFLFRTTLRHAGDSKGDAKGVRVLWILSPFVKFDTLLTVTGTSLSRPSTELKDDSVTFKMEELNWGYDITFEFRVKFNDNKYLKPARHHVINHAQLSYYNSYSVDASGAVAKGNFFSEPMRTLDFVTDIPGCNSPLGMESGDIKDYQLSASTSYSDLQPSKARKTSDEAWCSLTQVQGQYLQVDFMQQTRITGLTTWGRNGNKYHWTSSYLIAYTVDDVTWANYSVNGYDKMFQGNRDRFTPVTHWLEKPFYAIGIRIIAMAWDELICIRLELYGCAIPGSEVKCISPLGMESGQIPDEALTTSVPNDYQGGVSKAANGRLNKVVTSYPNGWAARMQASNDYLQIDFGSLRKVTRVAIQGAYSGSRDVMFFTKAYTLSSSRTGLAWTGYTEDGTLKNIKGPSDSGAAKWPLLYKLKKPIVARYLRIHPTEMMILPVLRAEVYGCLSEPLPLYTEDIDYMRRSFLLDPKSENFFVCMYSETSDESSCFVSKNHQEWRFIDPDVISIIGINTLDDELYSFDRRLNLFRSRDLGLTWSQISPEYLAHRRKESGFRKASTIPENFVQTLPTANQTLTTSNGDQWGVSSNFIHFKTAGSSEWIPVGSWKCCGE</sequence>
<feature type="chain" id="PRO_5002714745" description="F5/8 type C domain-containing protein" evidence="1">
    <location>
        <begin position="23"/>
        <end position="664"/>
    </location>
</feature>
<dbReference type="PhylomeDB" id="A7RV34"/>
<dbReference type="FunFam" id="2.60.120.260:FF:000016">
    <property type="entry name" value="Contactin-associated protein-like 4 isoform 1"/>
    <property type="match status" value="1"/>
</dbReference>
<evidence type="ECO:0000313" key="4">
    <source>
        <dbReference type="Proteomes" id="UP000001593"/>
    </source>
</evidence>
<keyword evidence="1" id="KW-0732">Signal</keyword>
<dbReference type="OMA" id="VGSWKCC"/>
<dbReference type="Gene3D" id="2.60.120.260">
    <property type="entry name" value="Galactose-binding domain-like"/>
    <property type="match status" value="2"/>
</dbReference>
<evidence type="ECO:0000256" key="1">
    <source>
        <dbReference type="SAM" id="SignalP"/>
    </source>
</evidence>
<dbReference type="SMART" id="SM00231">
    <property type="entry name" value="FA58C"/>
    <property type="match status" value="2"/>
</dbReference>
<feature type="domain" description="F5/8 type C" evidence="2">
    <location>
        <begin position="188"/>
        <end position="332"/>
    </location>
</feature>
<gene>
    <name evidence="3" type="ORF">NEMVEDRAFT_v1g202575</name>
</gene>
<dbReference type="OrthoDB" id="6262482at2759"/>
<dbReference type="KEGG" id="nve:5516686"/>
<protein>
    <recommendedName>
        <fullName evidence="2">F5/8 type C domain-containing protein</fullName>
    </recommendedName>
</protein>
<dbReference type="PROSITE" id="PS01286">
    <property type="entry name" value="FA58C_2"/>
    <property type="match status" value="1"/>
</dbReference>
<dbReference type="Proteomes" id="UP000001593">
    <property type="component" value="Unassembled WGS sequence"/>
</dbReference>
<dbReference type="PROSITE" id="PS50022">
    <property type="entry name" value="FA58C_3"/>
    <property type="match status" value="2"/>
</dbReference>
<evidence type="ECO:0000259" key="2">
    <source>
        <dbReference type="PROSITE" id="PS50022"/>
    </source>
</evidence>
<dbReference type="SUPFAM" id="SSF49785">
    <property type="entry name" value="Galactose-binding domain-like"/>
    <property type="match status" value="2"/>
</dbReference>
<dbReference type="AlphaFoldDB" id="A7RV34"/>
<dbReference type="PROSITE" id="PS01285">
    <property type="entry name" value="FA58C_1"/>
    <property type="match status" value="1"/>
</dbReference>
<dbReference type="HOGENOM" id="CLU_413519_0_0_1"/>
<dbReference type="eggNOG" id="ENOG502QVK3">
    <property type="taxonomic scope" value="Eukaryota"/>
</dbReference>
<reference evidence="3 4" key="1">
    <citation type="journal article" date="2007" name="Science">
        <title>Sea anemone genome reveals ancestral eumetazoan gene repertoire and genomic organization.</title>
        <authorList>
            <person name="Putnam N.H."/>
            <person name="Srivastava M."/>
            <person name="Hellsten U."/>
            <person name="Dirks B."/>
            <person name="Chapman J."/>
            <person name="Salamov A."/>
            <person name="Terry A."/>
            <person name="Shapiro H."/>
            <person name="Lindquist E."/>
            <person name="Kapitonov V.V."/>
            <person name="Jurka J."/>
            <person name="Genikhovich G."/>
            <person name="Grigoriev I.V."/>
            <person name="Lucas S.M."/>
            <person name="Steele R.E."/>
            <person name="Finnerty J.R."/>
            <person name="Technau U."/>
            <person name="Martindale M.Q."/>
            <person name="Rokhsar D.S."/>
        </authorList>
    </citation>
    <scope>NUCLEOTIDE SEQUENCE [LARGE SCALE GENOMIC DNA]</scope>
    <source>
        <strain evidence="4">CH2 X CH6</strain>
    </source>
</reference>
<feature type="signal peptide" evidence="1">
    <location>
        <begin position="1"/>
        <end position="22"/>
    </location>
</feature>
<proteinExistence type="predicted"/>